<gene>
    <name evidence="2" type="ordered locus">Theco_4082</name>
</gene>
<reference evidence="3" key="1">
    <citation type="submission" date="2012-01" db="EMBL/GenBank/DDBJ databases">
        <title>Complete sequence of plasmid of Thermobacillus composti KWC4.</title>
        <authorList>
            <person name="Lucas S."/>
            <person name="Han J."/>
            <person name="Lapidus A."/>
            <person name="Cheng J.-F."/>
            <person name="Goodwin L."/>
            <person name="Pitluck S."/>
            <person name="Peters L."/>
            <person name="Ovchinnikova G."/>
            <person name="Teshima H."/>
            <person name="Detter J.C."/>
            <person name="Han C."/>
            <person name="Tapia R."/>
            <person name="Land M."/>
            <person name="Hauser L."/>
            <person name="Kyrpides N."/>
            <person name="Ivanova N."/>
            <person name="Pagani I."/>
            <person name="Anderson I."/>
            <person name="Woyke T."/>
        </authorList>
    </citation>
    <scope>NUCLEOTIDE SEQUENCE [LARGE SCALE GENOMIC DNA]</scope>
    <source>
        <strain evidence="3">DSM 18247 / JCM 13945 / KWC4</strain>
        <plasmid evidence="3">Plasmid pTHECO01</plasmid>
    </source>
</reference>
<sequence length="242" mass="26492">MMGRSHLVIGTGVTLSVLGAAGENITLPVVAVAAVSSLLPDIDEPNSLLVSRIIPTRFLQLFQLAVVGLAVLIHFYGKAYAPWNTILAVFAAVVSFLPNRTLRSVVMVLLGIGIVVFGERFIPWNLIVGCLLIVCSFLPHRGLTHTVYGVVGWSALLYFATFSYGHALWVAGGLSYLLHLLADSLTNRGIRPLPPFEWRLRLRLMSTGNWSGAIVENVFIGLTFVLVWFVFFRHGNLASFIS</sequence>
<protein>
    <submittedName>
        <fullName evidence="2">Putative membrane-bound metal-dependent hydrolase (DUF457)</fullName>
    </submittedName>
</protein>
<evidence type="ECO:0000313" key="2">
    <source>
        <dbReference type="EMBL" id="AGA60081.1"/>
    </source>
</evidence>
<dbReference type="AlphaFoldDB" id="L0EJW1"/>
<name>L0EJW1_THECK</name>
<feature type="transmembrane region" description="Helical" evidence="1">
    <location>
        <begin position="210"/>
        <end position="232"/>
    </location>
</feature>
<feature type="transmembrane region" description="Helical" evidence="1">
    <location>
        <begin position="150"/>
        <end position="171"/>
    </location>
</feature>
<dbReference type="GO" id="GO:0016787">
    <property type="term" value="F:hydrolase activity"/>
    <property type="evidence" value="ECO:0007669"/>
    <property type="project" value="UniProtKB-KW"/>
</dbReference>
<accession>L0EJW1</accession>
<dbReference type="Pfam" id="PF04307">
    <property type="entry name" value="YdjM"/>
    <property type="match status" value="1"/>
</dbReference>
<dbReference type="KEGG" id="tco:Theco_4082"/>
<keyword evidence="3" id="KW-1185">Reference proteome</keyword>
<dbReference type="OrthoDB" id="2706144at2"/>
<keyword evidence="1" id="KW-0472">Membrane</keyword>
<dbReference type="eggNOG" id="COG1988">
    <property type="taxonomic scope" value="Bacteria"/>
</dbReference>
<evidence type="ECO:0000256" key="1">
    <source>
        <dbReference type="SAM" id="Phobius"/>
    </source>
</evidence>
<proteinExistence type="predicted"/>
<keyword evidence="2" id="KW-0378">Hydrolase</keyword>
<dbReference type="InterPro" id="IPR007404">
    <property type="entry name" value="YdjM-like"/>
</dbReference>
<evidence type="ECO:0000313" key="3">
    <source>
        <dbReference type="Proteomes" id="UP000010795"/>
    </source>
</evidence>
<keyword evidence="2" id="KW-0614">Plasmid</keyword>
<keyword evidence="1" id="KW-0812">Transmembrane</keyword>
<feature type="transmembrane region" description="Helical" evidence="1">
    <location>
        <begin position="57"/>
        <end position="76"/>
    </location>
</feature>
<dbReference type="EMBL" id="CP003256">
    <property type="protein sequence ID" value="AGA60081.1"/>
    <property type="molecule type" value="Genomic_DNA"/>
</dbReference>
<feature type="transmembrane region" description="Helical" evidence="1">
    <location>
        <begin position="121"/>
        <end position="138"/>
    </location>
</feature>
<keyword evidence="1" id="KW-1133">Transmembrane helix</keyword>
<dbReference type="HOGENOM" id="CLU_097802_3_1_9"/>
<dbReference type="Proteomes" id="UP000010795">
    <property type="component" value="Plasmid pTHECO01"/>
</dbReference>
<dbReference type="RefSeq" id="WP_015256793.1">
    <property type="nucleotide sequence ID" value="NC_019898.1"/>
</dbReference>
<geneLocation type="plasmid" evidence="2 3">
    <name>pTHECO01</name>
</geneLocation>
<organism evidence="2 3">
    <name type="scientific">Thermobacillus composti (strain DSM 18247 / JCM 13945 / KWC4)</name>
    <dbReference type="NCBI Taxonomy" id="717605"/>
    <lineage>
        <taxon>Bacteria</taxon>
        <taxon>Bacillati</taxon>
        <taxon>Bacillota</taxon>
        <taxon>Bacilli</taxon>
        <taxon>Bacillales</taxon>
        <taxon>Paenibacillaceae</taxon>
        <taxon>Thermobacillus</taxon>
    </lineage>
</organism>